<evidence type="ECO:0000259" key="2">
    <source>
        <dbReference type="Pfam" id="PF04230"/>
    </source>
</evidence>
<feature type="domain" description="Polysaccharide pyruvyl transferase" evidence="2">
    <location>
        <begin position="63"/>
        <end position="361"/>
    </location>
</feature>
<dbReference type="PANTHER" id="PTHR36836:SF1">
    <property type="entry name" value="COLANIC ACID BIOSYNTHESIS PROTEIN WCAK"/>
    <property type="match status" value="1"/>
</dbReference>
<dbReference type="Pfam" id="PF04230">
    <property type="entry name" value="PS_pyruv_trans"/>
    <property type="match status" value="1"/>
</dbReference>
<reference evidence="3" key="1">
    <citation type="submission" date="2020-02" db="EMBL/GenBank/DDBJ databases">
        <authorList>
            <person name="Gao J."/>
            <person name="Sun J."/>
        </authorList>
    </citation>
    <scope>NUCLEOTIDE SEQUENCE</scope>
    <source>
        <strain evidence="3">602-2</strain>
    </source>
</reference>
<evidence type="ECO:0000313" key="3">
    <source>
        <dbReference type="EMBL" id="NGM52642.1"/>
    </source>
</evidence>
<organism evidence="3">
    <name type="scientific">Caulobacter sp. 602-2</name>
    <dbReference type="NCBI Taxonomy" id="2710887"/>
    <lineage>
        <taxon>Bacteria</taxon>
        <taxon>Pseudomonadati</taxon>
        <taxon>Pseudomonadota</taxon>
        <taxon>Alphaproteobacteria</taxon>
        <taxon>Caulobacterales</taxon>
        <taxon>Caulobacteraceae</taxon>
        <taxon>Caulobacter</taxon>
    </lineage>
</organism>
<proteinExistence type="predicted"/>
<dbReference type="AlphaFoldDB" id="A0A6G4R4B9"/>
<feature type="region of interest" description="Disordered" evidence="1">
    <location>
        <begin position="1"/>
        <end position="20"/>
    </location>
</feature>
<evidence type="ECO:0000256" key="1">
    <source>
        <dbReference type="SAM" id="MobiDB-lite"/>
    </source>
</evidence>
<dbReference type="InterPro" id="IPR007345">
    <property type="entry name" value="Polysacch_pyruvyl_Trfase"/>
</dbReference>
<dbReference type="PANTHER" id="PTHR36836">
    <property type="entry name" value="COLANIC ACID BIOSYNTHESIS PROTEIN WCAK"/>
    <property type="match status" value="1"/>
</dbReference>
<name>A0A6G4R4B9_9CAUL</name>
<accession>A0A6G4R4B9</accession>
<protein>
    <recommendedName>
        <fullName evidence="2">Polysaccharide pyruvyl transferase domain-containing protein</fullName>
    </recommendedName>
</protein>
<dbReference type="RefSeq" id="WP_165263136.1">
    <property type="nucleotide sequence ID" value="NZ_JAAKGT010000021.1"/>
</dbReference>
<dbReference type="EMBL" id="JAAKGT010000021">
    <property type="protein sequence ID" value="NGM52642.1"/>
    <property type="molecule type" value="Genomic_DNA"/>
</dbReference>
<comment type="caution">
    <text evidence="3">The sequence shown here is derived from an EMBL/GenBank/DDBJ whole genome shotgun (WGS) entry which is preliminary data.</text>
</comment>
<sequence length="430" mass="46536">MSRIAEGRKKSPRERLRELVRTPQMLSQWSRARSALAAQPSEEPPKSLVILSADGRDPFGSRGDEAMIQAIIDEARRRTPGVRIGIATAGNDLPERIVAQGVEAVPVWRAPWNLGDIAKGLRAYDALLVIGADVLDGYYSSITSLRLWMVAEIFASAGGRAVIGGFSFNSSAAWPVRLFLKNKLSPSLAINLRDPVSLRRFDALSATPGRRVADCAFMLKPRESDAIAQTLAWVRAQRAEGRPVCGLNVHPMLVPNRDPEEIGRLVEAAATAARRLIDETGSSVVLLPHDFRGETHGDVALLARVLEAIDRPGHAFLQDKEISAGEIKAIAAELDMVFTGRMHLAIGSLGSGVPVVGITYQGKFAGLFEHFSLSEEQLIAPEEAKDAERLSRLVLDSFAKAPALRAQVAEALPQVKSASQSNLSTLWPVA</sequence>
<gene>
    <name evidence="3" type="ORF">G5B46_23780</name>
</gene>